<keyword evidence="2" id="KW-1185">Reference proteome</keyword>
<evidence type="ECO:0000313" key="2">
    <source>
        <dbReference type="Proteomes" id="UP001151699"/>
    </source>
</evidence>
<dbReference type="Proteomes" id="UP001151699">
    <property type="component" value="Chromosome X"/>
</dbReference>
<proteinExistence type="predicted"/>
<protein>
    <submittedName>
        <fullName evidence="1">Uncharacterized protein</fullName>
    </submittedName>
</protein>
<name>A0A9Q0RZA1_9DIPT</name>
<comment type="caution">
    <text evidence="1">The sequence shown here is derived from an EMBL/GenBank/DDBJ whole genome shotgun (WGS) entry which is preliminary data.</text>
</comment>
<organism evidence="1 2">
    <name type="scientific">Pseudolycoriella hygida</name>
    <dbReference type="NCBI Taxonomy" id="35572"/>
    <lineage>
        <taxon>Eukaryota</taxon>
        <taxon>Metazoa</taxon>
        <taxon>Ecdysozoa</taxon>
        <taxon>Arthropoda</taxon>
        <taxon>Hexapoda</taxon>
        <taxon>Insecta</taxon>
        <taxon>Pterygota</taxon>
        <taxon>Neoptera</taxon>
        <taxon>Endopterygota</taxon>
        <taxon>Diptera</taxon>
        <taxon>Nematocera</taxon>
        <taxon>Sciaroidea</taxon>
        <taxon>Sciaridae</taxon>
        <taxon>Pseudolycoriella</taxon>
    </lineage>
</organism>
<reference evidence="1" key="1">
    <citation type="submission" date="2022-07" db="EMBL/GenBank/DDBJ databases">
        <authorList>
            <person name="Trinca V."/>
            <person name="Uliana J.V.C."/>
            <person name="Torres T.T."/>
            <person name="Ward R.J."/>
            <person name="Monesi N."/>
        </authorList>
    </citation>
    <scope>NUCLEOTIDE SEQUENCE</scope>
    <source>
        <strain evidence="1">HSMRA1968</strain>
        <tissue evidence="1">Whole embryos</tissue>
    </source>
</reference>
<feature type="non-terminal residue" evidence="1">
    <location>
        <position position="11"/>
    </location>
</feature>
<sequence>MRQLFIFSIIF</sequence>
<accession>A0A9Q0RZA1</accession>
<dbReference type="EMBL" id="WJQU01000003">
    <property type="protein sequence ID" value="KAJ6638357.1"/>
    <property type="molecule type" value="Genomic_DNA"/>
</dbReference>
<evidence type="ECO:0000313" key="1">
    <source>
        <dbReference type="EMBL" id="KAJ6638357.1"/>
    </source>
</evidence>
<gene>
    <name evidence="1" type="ORF">Bhyg_11092</name>
</gene>